<dbReference type="EMBL" id="JAHLQN010000001">
    <property type="protein sequence ID" value="MBU5627826.1"/>
    <property type="molecule type" value="Genomic_DNA"/>
</dbReference>
<sequence length="424" mass="45455">MDLIKRAAEWGSGYAAGGSGKNRAFLEEISQGKGKDFFEEVIKAYESGWEPEVRGGCGHVIGGNKYLSHMEGEVFLRELPADNSARWGGADYAGALKESIEGIARQMERDLERGERENSYITDETERALKLAAVELGRCGAGIGSLGGKIERLAWFVGGDPSKIRQLQSKLNQIGVGEHLTEDGVYGKKTLAIRSAFFENLIHGTVPSLTWIDPLQSSYTQIYSVPIQKNSISISSLRDFSSRSINLKGTTVFRADTPHSGFTYHINTVEGRSIKTGQYAASKLQLQNLNKLNHTEISYDAFQVLRNFDGVAKKIRIAGKVLLAAGVALDVLELSRTIEDDLQDADRKIGKETYSEIASIGGSWAIGALGAESGTLLGASVGTAIFPGVGTVIGGAIGGLVLGLAGSFAGDRLGSFVIDITMVE</sequence>
<protein>
    <submittedName>
        <fullName evidence="1">Complement resistance protein TraT</fullName>
    </submittedName>
</protein>
<dbReference type="PANTHER" id="PTHR21525:SF9">
    <property type="entry name" value="CHANNEL_COLICIN DOMAIN-CONTAINING PROTEIN"/>
    <property type="match status" value="1"/>
</dbReference>
<dbReference type="Proteomes" id="UP000787672">
    <property type="component" value="Unassembled WGS sequence"/>
</dbReference>
<gene>
    <name evidence="1" type="ORF">KQI82_12985</name>
</gene>
<accession>A0ABS6FC41</accession>
<keyword evidence="2" id="KW-1185">Reference proteome</keyword>
<evidence type="ECO:0000313" key="2">
    <source>
        <dbReference type="Proteomes" id="UP000787672"/>
    </source>
</evidence>
<comment type="caution">
    <text evidence="1">The sequence shown here is derived from an EMBL/GenBank/DDBJ whole genome shotgun (WGS) entry which is preliminary data.</text>
</comment>
<proteinExistence type="predicted"/>
<dbReference type="PANTHER" id="PTHR21525">
    <property type="entry name" value="MOTILE SPERM PROTEIN"/>
    <property type="match status" value="1"/>
</dbReference>
<evidence type="ECO:0000313" key="1">
    <source>
        <dbReference type="EMBL" id="MBU5627826.1"/>
    </source>
</evidence>
<reference evidence="1 2" key="1">
    <citation type="submission" date="2021-06" db="EMBL/GenBank/DDBJ databases">
        <authorList>
            <person name="Sun Q."/>
            <person name="Li D."/>
        </authorList>
    </citation>
    <scope>NUCLEOTIDE SEQUENCE [LARGE SCALE GENOMIC DNA]</scope>
    <source>
        <strain evidence="1 2">MSJ-2</strain>
    </source>
</reference>
<organism evidence="1 2">
    <name type="scientific">Dysosmobacter acutus</name>
    <dbReference type="NCBI Taxonomy" id="2841504"/>
    <lineage>
        <taxon>Bacteria</taxon>
        <taxon>Bacillati</taxon>
        <taxon>Bacillota</taxon>
        <taxon>Clostridia</taxon>
        <taxon>Eubacteriales</taxon>
        <taxon>Oscillospiraceae</taxon>
        <taxon>Dysosmobacter</taxon>
    </lineage>
</organism>
<name>A0ABS6FC41_9FIRM</name>